<comment type="cofactor">
    <cofactor evidence="1">
        <name>Mg(2+)</name>
        <dbReference type="ChEBI" id="CHEBI:18420"/>
    </cofactor>
</comment>
<keyword evidence="4" id="KW-0460">Magnesium</keyword>
<protein>
    <submittedName>
        <fullName evidence="6">NAD(+) diphosphatase</fullName>
        <ecNumber evidence="6">3.6.1.22</ecNumber>
    </submittedName>
</protein>
<dbReference type="PANTHER" id="PTHR42904">
    <property type="entry name" value="NUDIX HYDROLASE, NUDC SUBFAMILY"/>
    <property type="match status" value="1"/>
</dbReference>
<dbReference type="EMBL" id="CP079216">
    <property type="protein sequence ID" value="QXT61708.1"/>
    <property type="molecule type" value="Genomic_DNA"/>
</dbReference>
<keyword evidence="3 6" id="KW-0378">Hydrolase</keyword>
<name>A0ABX8SIB0_9ACTN</name>
<dbReference type="Pfam" id="PF00293">
    <property type="entry name" value="NUDIX"/>
    <property type="match status" value="1"/>
</dbReference>
<evidence type="ECO:0000313" key="7">
    <source>
        <dbReference type="Proteomes" id="UP000824504"/>
    </source>
</evidence>
<dbReference type="CDD" id="cd03429">
    <property type="entry name" value="NUDIX_NADH_pyrophosphatase_Nudt13"/>
    <property type="match status" value="1"/>
</dbReference>
<dbReference type="PROSITE" id="PS51462">
    <property type="entry name" value="NUDIX"/>
    <property type="match status" value="1"/>
</dbReference>
<dbReference type="InterPro" id="IPR000086">
    <property type="entry name" value="NUDIX_hydrolase_dom"/>
</dbReference>
<organism evidence="6 7">
    <name type="scientific">Tessaracoccus palaemonis</name>
    <dbReference type="NCBI Taxonomy" id="2829499"/>
    <lineage>
        <taxon>Bacteria</taxon>
        <taxon>Bacillati</taxon>
        <taxon>Actinomycetota</taxon>
        <taxon>Actinomycetes</taxon>
        <taxon>Propionibacteriales</taxon>
        <taxon>Propionibacteriaceae</taxon>
        <taxon>Tessaracoccus</taxon>
    </lineage>
</organism>
<evidence type="ECO:0000256" key="3">
    <source>
        <dbReference type="ARBA" id="ARBA00022801"/>
    </source>
</evidence>
<dbReference type="InterPro" id="IPR050241">
    <property type="entry name" value="NAD-cap_RNA_hydrolase_NudC"/>
</dbReference>
<dbReference type="Proteomes" id="UP000824504">
    <property type="component" value="Chromosome"/>
</dbReference>
<dbReference type="NCBIfam" id="NF001299">
    <property type="entry name" value="PRK00241.1"/>
    <property type="match status" value="1"/>
</dbReference>
<accession>A0ABX8SIB0</accession>
<evidence type="ECO:0000256" key="4">
    <source>
        <dbReference type="ARBA" id="ARBA00022842"/>
    </source>
</evidence>
<evidence type="ECO:0000256" key="2">
    <source>
        <dbReference type="ARBA" id="ARBA00022723"/>
    </source>
</evidence>
<keyword evidence="2" id="KW-0479">Metal-binding</keyword>
<dbReference type="RefSeq" id="WP_219079897.1">
    <property type="nucleotide sequence ID" value="NZ_CP079216.1"/>
</dbReference>
<reference evidence="6 7" key="1">
    <citation type="submission" date="2021-07" db="EMBL/GenBank/DDBJ databases">
        <title>complete genome sequencing of Tessaracoccus sp.J1M15.</title>
        <authorList>
            <person name="Bae J.-W."/>
            <person name="Kim D.-y."/>
        </authorList>
    </citation>
    <scope>NUCLEOTIDE SEQUENCE [LARGE SCALE GENOMIC DNA]</scope>
    <source>
        <strain evidence="6 7">J1M15</strain>
    </source>
</reference>
<evidence type="ECO:0000256" key="1">
    <source>
        <dbReference type="ARBA" id="ARBA00001946"/>
    </source>
</evidence>
<sequence length="276" mass="29946">MTQWTDPSTLDRMPLERGEADLDEAWRGALVLRVDPEGRIAAADGIPEPLAAPGRRRPSDILLGRARDHVWFARPVDRIVGGSIGWRQAAAADQDVLASAVALGRWHGSAPACERCGAATRSHQAGASRRCTHCGELAFARTDPCIIIAITDADDRLLLAHNVAWEASRVSIVAGFIEAGESAEQACFREAQEEVGITLDSVRYISSQPWPLPRSLMLGFVGRTVDSRITVDGDEIATGAFYTREELVAAVESDEVVLPQRASIARSLIEQWLSGR</sequence>
<gene>
    <name evidence="6" type="primary">nudC</name>
    <name evidence="6" type="ORF">KDB89_07795</name>
</gene>
<proteinExistence type="predicted"/>
<dbReference type="PANTHER" id="PTHR42904:SF6">
    <property type="entry name" value="NAD-CAPPED RNA HYDROLASE NUDT12"/>
    <property type="match status" value="1"/>
</dbReference>
<dbReference type="EC" id="3.6.1.22" evidence="6"/>
<dbReference type="GO" id="GO:0016787">
    <property type="term" value="F:hydrolase activity"/>
    <property type="evidence" value="ECO:0007669"/>
    <property type="project" value="UniProtKB-KW"/>
</dbReference>
<dbReference type="InterPro" id="IPR020084">
    <property type="entry name" value="NUDIX_hydrolase_CS"/>
</dbReference>
<evidence type="ECO:0000259" key="5">
    <source>
        <dbReference type="PROSITE" id="PS51462"/>
    </source>
</evidence>
<dbReference type="PROSITE" id="PS00893">
    <property type="entry name" value="NUDIX_BOX"/>
    <property type="match status" value="1"/>
</dbReference>
<keyword evidence="7" id="KW-1185">Reference proteome</keyword>
<feature type="domain" description="Nudix hydrolase" evidence="5">
    <location>
        <begin position="140"/>
        <end position="264"/>
    </location>
</feature>
<dbReference type="InterPro" id="IPR049734">
    <property type="entry name" value="NudC-like_C"/>
</dbReference>
<evidence type="ECO:0000313" key="6">
    <source>
        <dbReference type="EMBL" id="QXT61708.1"/>
    </source>
</evidence>